<dbReference type="Proteomes" id="UP000319865">
    <property type="component" value="Unassembled WGS sequence"/>
</dbReference>
<dbReference type="Gene3D" id="3.40.50.300">
    <property type="entry name" value="P-loop containing nucleotide triphosphate hydrolases"/>
    <property type="match status" value="1"/>
</dbReference>
<keyword evidence="7" id="KW-1185">Reference proteome</keyword>
<dbReference type="InterPro" id="IPR013563">
    <property type="entry name" value="Oligopep_ABC_C"/>
</dbReference>
<reference evidence="6 7" key="1">
    <citation type="submission" date="2019-06" db="EMBL/GenBank/DDBJ databases">
        <title>Sequencing the genomes of 1000 actinobacteria strains.</title>
        <authorList>
            <person name="Klenk H.-P."/>
        </authorList>
    </citation>
    <scope>NUCLEOTIDE SEQUENCE [LARGE SCALE GENOMIC DNA]</scope>
    <source>
        <strain evidence="6 7">DSM 46837</strain>
    </source>
</reference>
<keyword evidence="3" id="KW-0547">Nucleotide-binding</keyword>
<dbReference type="OrthoDB" id="4008250at2"/>
<evidence type="ECO:0000256" key="1">
    <source>
        <dbReference type="ARBA" id="ARBA00005417"/>
    </source>
</evidence>
<dbReference type="SUPFAM" id="SSF52540">
    <property type="entry name" value="P-loop containing nucleoside triphosphate hydrolases"/>
    <property type="match status" value="1"/>
</dbReference>
<dbReference type="InterPro" id="IPR027417">
    <property type="entry name" value="P-loop_NTPase"/>
</dbReference>
<dbReference type="PROSITE" id="PS00211">
    <property type="entry name" value="ABC_TRANSPORTER_1"/>
    <property type="match status" value="1"/>
</dbReference>
<comment type="similarity">
    <text evidence="1">Belongs to the ABC transporter superfamily.</text>
</comment>
<evidence type="ECO:0000313" key="6">
    <source>
        <dbReference type="EMBL" id="TQN43883.1"/>
    </source>
</evidence>
<proteinExistence type="inferred from homology"/>
<dbReference type="CDD" id="cd03257">
    <property type="entry name" value="ABC_NikE_OppD_transporters"/>
    <property type="match status" value="1"/>
</dbReference>
<organism evidence="6 7">
    <name type="scientific">Blastococcus colisei</name>
    <dbReference type="NCBI Taxonomy" id="1564162"/>
    <lineage>
        <taxon>Bacteria</taxon>
        <taxon>Bacillati</taxon>
        <taxon>Actinomycetota</taxon>
        <taxon>Actinomycetes</taxon>
        <taxon>Geodermatophilales</taxon>
        <taxon>Geodermatophilaceae</taxon>
        <taxon>Blastococcus</taxon>
    </lineage>
</organism>
<dbReference type="NCBIfam" id="TIGR01727">
    <property type="entry name" value="oligo_HPY"/>
    <property type="match status" value="1"/>
</dbReference>
<dbReference type="Pfam" id="PF00005">
    <property type="entry name" value="ABC_tran"/>
    <property type="match status" value="1"/>
</dbReference>
<comment type="caution">
    <text evidence="6">The sequence shown here is derived from an EMBL/GenBank/DDBJ whole genome shotgun (WGS) entry which is preliminary data.</text>
</comment>
<dbReference type="InterPro" id="IPR017871">
    <property type="entry name" value="ABC_transporter-like_CS"/>
</dbReference>
<gene>
    <name evidence="6" type="ORF">FHU33_3354</name>
</gene>
<keyword evidence="4 6" id="KW-0067">ATP-binding</keyword>
<dbReference type="GO" id="GO:0005524">
    <property type="term" value="F:ATP binding"/>
    <property type="evidence" value="ECO:0007669"/>
    <property type="project" value="UniProtKB-KW"/>
</dbReference>
<dbReference type="AlphaFoldDB" id="A0A543PIG9"/>
<dbReference type="InterPro" id="IPR050319">
    <property type="entry name" value="ABC_transp_ATP-bind"/>
</dbReference>
<keyword evidence="2" id="KW-0813">Transport</keyword>
<dbReference type="PANTHER" id="PTHR43776:SF7">
    <property type="entry name" value="D,D-DIPEPTIDE TRANSPORT ATP-BINDING PROTEIN DDPF-RELATED"/>
    <property type="match status" value="1"/>
</dbReference>
<dbReference type="PROSITE" id="PS50893">
    <property type="entry name" value="ABC_TRANSPORTER_2"/>
    <property type="match status" value="1"/>
</dbReference>
<dbReference type="InterPro" id="IPR003439">
    <property type="entry name" value="ABC_transporter-like_ATP-bd"/>
</dbReference>
<dbReference type="GO" id="GO:0016887">
    <property type="term" value="F:ATP hydrolysis activity"/>
    <property type="evidence" value="ECO:0007669"/>
    <property type="project" value="InterPro"/>
</dbReference>
<dbReference type="RefSeq" id="WP_142026322.1">
    <property type="nucleotide sequence ID" value="NZ_VFQE01000001.1"/>
</dbReference>
<evidence type="ECO:0000256" key="3">
    <source>
        <dbReference type="ARBA" id="ARBA00022741"/>
    </source>
</evidence>
<dbReference type="PANTHER" id="PTHR43776">
    <property type="entry name" value="TRANSPORT ATP-BINDING PROTEIN"/>
    <property type="match status" value="1"/>
</dbReference>
<dbReference type="Pfam" id="PF08352">
    <property type="entry name" value="oligo_HPY"/>
    <property type="match status" value="1"/>
</dbReference>
<evidence type="ECO:0000256" key="4">
    <source>
        <dbReference type="ARBA" id="ARBA00022840"/>
    </source>
</evidence>
<dbReference type="GO" id="GO:0055085">
    <property type="term" value="P:transmembrane transport"/>
    <property type="evidence" value="ECO:0007669"/>
    <property type="project" value="UniProtKB-ARBA"/>
</dbReference>
<dbReference type="InterPro" id="IPR003593">
    <property type="entry name" value="AAA+_ATPase"/>
</dbReference>
<protein>
    <submittedName>
        <fullName evidence="6">Peptide/nickel transport system ATP-binding protein/oligopeptide transport system ATP-binding protein</fullName>
    </submittedName>
</protein>
<dbReference type="FunFam" id="3.40.50.300:FF:000016">
    <property type="entry name" value="Oligopeptide ABC transporter ATP-binding component"/>
    <property type="match status" value="1"/>
</dbReference>
<feature type="domain" description="ABC transporter" evidence="5">
    <location>
        <begin position="11"/>
        <end position="260"/>
    </location>
</feature>
<dbReference type="EMBL" id="VFQE01000001">
    <property type="protein sequence ID" value="TQN43883.1"/>
    <property type="molecule type" value="Genomic_DNA"/>
</dbReference>
<dbReference type="GO" id="GO:0015833">
    <property type="term" value="P:peptide transport"/>
    <property type="evidence" value="ECO:0007669"/>
    <property type="project" value="InterPro"/>
</dbReference>
<sequence length="356" mass="37993">MTTSPHQGPVLEVTDLVKHFATGSGFRGGSGVVRAVDGVSFTIGPGEILGLVGESGSGKSTVGRCVTRLIEPTSGSIKLLGTEISQLSRRRMRPLRRQVHIVFQDPYSSLNPRLTIGQIIGEPMLLHRVASGSALDRRVREMLEKCGLRADMIDRYPHELSGGQRQRVGLARALALEPALVIADEPVSALDVSVQASILNLITDLQRDLGFSCLFITHDLSVVEYISDAIAVMYLGKIVEKTSRQQLFEDPQMPYTQSLLTAAPVPDPAAQRSRTRIVLGGDIPSPLDPPPGCPFHTRCPVAVERCRVEVPPLAGVTSADHLVACHLVDRETGAPDVSAAAAAQGAVEGATVRPSG</sequence>
<evidence type="ECO:0000313" key="7">
    <source>
        <dbReference type="Proteomes" id="UP000319865"/>
    </source>
</evidence>
<evidence type="ECO:0000256" key="2">
    <source>
        <dbReference type="ARBA" id="ARBA00022448"/>
    </source>
</evidence>
<evidence type="ECO:0000259" key="5">
    <source>
        <dbReference type="PROSITE" id="PS50893"/>
    </source>
</evidence>
<accession>A0A543PIG9</accession>
<dbReference type="SMART" id="SM00382">
    <property type="entry name" value="AAA"/>
    <property type="match status" value="1"/>
</dbReference>
<name>A0A543PIG9_9ACTN</name>